<dbReference type="InterPro" id="IPR005247">
    <property type="entry name" value="YbhB_YbcL/LppC-like"/>
</dbReference>
<reference evidence="1" key="2">
    <citation type="journal article" date="2022" name="Microbiol. Resour. Announc.">
        <title>Metagenome Sequencing to Explore Phylogenomics of Terrestrial Cyanobacteria.</title>
        <authorList>
            <person name="Ward R.D."/>
            <person name="Stajich J.E."/>
            <person name="Johansen J.R."/>
            <person name="Huntemann M."/>
            <person name="Clum A."/>
            <person name="Foster B."/>
            <person name="Foster B."/>
            <person name="Roux S."/>
            <person name="Palaniappan K."/>
            <person name="Varghese N."/>
            <person name="Mukherjee S."/>
            <person name="Reddy T.B.K."/>
            <person name="Daum C."/>
            <person name="Copeland A."/>
            <person name="Chen I.A."/>
            <person name="Ivanova N.N."/>
            <person name="Kyrpides N.C."/>
            <person name="Shapiro N."/>
            <person name="Eloe-Fadrosh E.A."/>
            <person name="Pietrasiak N."/>
        </authorList>
    </citation>
    <scope>NUCLEOTIDE SEQUENCE</scope>
    <source>
        <strain evidence="1">JT2-VF2</strain>
    </source>
</reference>
<dbReference type="PANTHER" id="PTHR30289">
    <property type="entry name" value="UNCHARACTERIZED PROTEIN YBCL-RELATED"/>
    <property type="match status" value="1"/>
</dbReference>
<dbReference type="SUPFAM" id="SSF49777">
    <property type="entry name" value="PEBP-like"/>
    <property type="match status" value="1"/>
</dbReference>
<dbReference type="NCBIfam" id="TIGR00481">
    <property type="entry name" value="YbhB/YbcL family Raf kinase inhibitor-like protein"/>
    <property type="match status" value="1"/>
</dbReference>
<dbReference type="InterPro" id="IPR008914">
    <property type="entry name" value="PEBP"/>
</dbReference>
<evidence type="ECO:0000313" key="2">
    <source>
        <dbReference type="Proteomes" id="UP000715781"/>
    </source>
</evidence>
<reference evidence="1" key="1">
    <citation type="submission" date="2021-05" db="EMBL/GenBank/DDBJ databases">
        <authorList>
            <person name="Pietrasiak N."/>
            <person name="Ward R."/>
            <person name="Stajich J.E."/>
            <person name="Kurbessoian T."/>
        </authorList>
    </citation>
    <scope>NUCLEOTIDE SEQUENCE</scope>
    <source>
        <strain evidence="1">JT2-VF2</strain>
    </source>
</reference>
<dbReference type="InterPro" id="IPR036610">
    <property type="entry name" value="PEBP-like_sf"/>
</dbReference>
<accession>A0A951PXM7</accession>
<dbReference type="AlphaFoldDB" id="A0A951PXM7"/>
<dbReference type="Pfam" id="PF01161">
    <property type="entry name" value="PBP"/>
    <property type="match status" value="1"/>
</dbReference>
<name>A0A951PXM7_9NOST</name>
<dbReference type="EMBL" id="JAHHHN010000003">
    <property type="protein sequence ID" value="MBW4560871.1"/>
    <property type="molecule type" value="Genomic_DNA"/>
</dbReference>
<proteinExistence type="predicted"/>
<comment type="caution">
    <text evidence="1">The sequence shown here is derived from an EMBL/GenBank/DDBJ whole genome shotgun (WGS) entry which is preliminary data.</text>
</comment>
<sequence length="154" mass="17004">MEIRSSAFFIGNTIPFKYTCDGENISPPLTWEDPPPGTKSFALIMDDPDAPNGTFTHWIIYNIPADSRELPEDVAKQPKLADGCFQGKNSFGDLGFGGPCPPKDSTHRYFFKLHALDIMLDLPAGASKQEIMAAIDGHVLDKAEVMGRYARQIE</sequence>
<dbReference type="Proteomes" id="UP000715781">
    <property type="component" value="Unassembled WGS sequence"/>
</dbReference>
<protein>
    <submittedName>
        <fullName evidence="1">YbhB/YbcL family Raf kinase inhibitor-like protein</fullName>
    </submittedName>
</protein>
<dbReference type="CDD" id="cd00865">
    <property type="entry name" value="PEBP_bact_arch"/>
    <property type="match status" value="1"/>
</dbReference>
<evidence type="ECO:0000313" key="1">
    <source>
        <dbReference type="EMBL" id="MBW4560871.1"/>
    </source>
</evidence>
<dbReference type="Gene3D" id="3.90.280.10">
    <property type="entry name" value="PEBP-like"/>
    <property type="match status" value="1"/>
</dbReference>
<gene>
    <name evidence="1" type="ORF">KME32_06865</name>
</gene>
<dbReference type="PANTHER" id="PTHR30289:SF1">
    <property type="entry name" value="PEBP (PHOSPHATIDYLETHANOLAMINE-BINDING PROTEIN) FAMILY PROTEIN"/>
    <property type="match status" value="1"/>
</dbReference>
<organism evidence="1 2">
    <name type="scientific">Mojavia pulchra JT2-VF2</name>
    <dbReference type="NCBI Taxonomy" id="287848"/>
    <lineage>
        <taxon>Bacteria</taxon>
        <taxon>Bacillati</taxon>
        <taxon>Cyanobacteriota</taxon>
        <taxon>Cyanophyceae</taxon>
        <taxon>Nostocales</taxon>
        <taxon>Nostocaceae</taxon>
    </lineage>
</organism>